<dbReference type="Pfam" id="PF12796">
    <property type="entry name" value="Ank_2"/>
    <property type="match status" value="1"/>
</dbReference>
<evidence type="ECO:0000256" key="5">
    <source>
        <dbReference type="ARBA" id="ARBA00012381"/>
    </source>
</evidence>
<evidence type="ECO:0000256" key="15">
    <source>
        <dbReference type="ARBA" id="ARBA00045837"/>
    </source>
</evidence>
<dbReference type="PANTHER" id="PTHR42904">
    <property type="entry name" value="NUDIX HYDROLASE, NUDC SUBFAMILY"/>
    <property type="match status" value="1"/>
</dbReference>
<dbReference type="InterPro" id="IPR020084">
    <property type="entry name" value="NUDIX_hydrolase_CS"/>
</dbReference>
<evidence type="ECO:0000256" key="8">
    <source>
        <dbReference type="ARBA" id="ARBA00022842"/>
    </source>
</evidence>
<comment type="cofactor">
    <cofactor evidence="2">
        <name>Zn(2+)</name>
        <dbReference type="ChEBI" id="CHEBI:29105"/>
    </cofactor>
</comment>
<protein>
    <recommendedName>
        <fullName evidence="12">NAD-capped RNA hydrolase NUDT12</fullName>
        <ecNumber evidence="5">3.6.1.22</ecNumber>
    </recommendedName>
    <alternativeName>
        <fullName evidence="13">NADH pyrophosphatase NUDT12</fullName>
    </alternativeName>
    <alternativeName>
        <fullName evidence="14">Nucleoside diphosphate-linked moiety X motif 12</fullName>
    </alternativeName>
</protein>
<evidence type="ECO:0000313" key="20">
    <source>
        <dbReference type="Proteomes" id="UP000268093"/>
    </source>
</evidence>
<comment type="similarity">
    <text evidence="4">Belongs to the Nudix hydrolase family. NudC subfamily.</text>
</comment>
<dbReference type="GO" id="GO:0046872">
    <property type="term" value="F:metal ion binding"/>
    <property type="evidence" value="ECO:0007669"/>
    <property type="project" value="UniProtKB-KW"/>
</dbReference>
<evidence type="ECO:0000256" key="17">
    <source>
        <dbReference type="PROSITE-ProRule" id="PRU00023"/>
    </source>
</evidence>
<evidence type="ECO:0000256" key="7">
    <source>
        <dbReference type="ARBA" id="ARBA00022801"/>
    </source>
</evidence>
<evidence type="ECO:0000256" key="6">
    <source>
        <dbReference type="ARBA" id="ARBA00022723"/>
    </source>
</evidence>
<dbReference type="EC" id="3.6.1.22" evidence="5"/>
<dbReference type="PANTHER" id="PTHR42904:SF6">
    <property type="entry name" value="NAD-CAPPED RNA HYDROLASE NUDT12"/>
    <property type="match status" value="1"/>
</dbReference>
<dbReference type="InterPro" id="IPR050241">
    <property type="entry name" value="NAD-cap_RNA_hydrolase_NudC"/>
</dbReference>
<evidence type="ECO:0000256" key="1">
    <source>
        <dbReference type="ARBA" id="ARBA00001946"/>
    </source>
</evidence>
<evidence type="ECO:0000256" key="10">
    <source>
        <dbReference type="ARBA" id="ARBA00023027"/>
    </source>
</evidence>
<dbReference type="InterPro" id="IPR002110">
    <property type="entry name" value="Ankyrin_rpt"/>
</dbReference>
<dbReference type="GO" id="GO:0005777">
    <property type="term" value="C:peroxisome"/>
    <property type="evidence" value="ECO:0007669"/>
    <property type="project" value="TreeGrafter"/>
</dbReference>
<dbReference type="SUPFAM" id="SSF55811">
    <property type="entry name" value="Nudix"/>
    <property type="match status" value="1"/>
</dbReference>
<dbReference type="GO" id="GO:0005829">
    <property type="term" value="C:cytosol"/>
    <property type="evidence" value="ECO:0007669"/>
    <property type="project" value="TreeGrafter"/>
</dbReference>
<dbReference type="Pfam" id="PF09296">
    <property type="entry name" value="NUDIX-like"/>
    <property type="match status" value="1"/>
</dbReference>
<dbReference type="InterPro" id="IPR000086">
    <property type="entry name" value="NUDIX_hydrolase_dom"/>
</dbReference>
<dbReference type="PROSITE" id="PS00893">
    <property type="entry name" value="NUDIX_BOX"/>
    <property type="match status" value="1"/>
</dbReference>
<dbReference type="PROSITE" id="PS50297">
    <property type="entry name" value="ANK_REP_REGION"/>
    <property type="match status" value="1"/>
</dbReference>
<feature type="domain" description="Nudix hydrolase" evidence="18">
    <location>
        <begin position="383"/>
        <end position="503"/>
    </location>
</feature>
<evidence type="ECO:0000256" key="12">
    <source>
        <dbReference type="ARBA" id="ARBA00023869"/>
    </source>
</evidence>
<comment type="catalytic activity">
    <reaction evidence="11">
        <text>a 5'-end NAD(+)-phospho-ribonucleoside in mRNA + H2O = a 5'-end phospho-adenosine-phospho-ribonucleoside in mRNA + beta-nicotinamide D-ribonucleotide + 2 H(+)</text>
        <dbReference type="Rhea" id="RHEA:60876"/>
        <dbReference type="Rhea" id="RHEA-COMP:15698"/>
        <dbReference type="Rhea" id="RHEA-COMP:15719"/>
        <dbReference type="ChEBI" id="CHEBI:14649"/>
        <dbReference type="ChEBI" id="CHEBI:15377"/>
        <dbReference type="ChEBI" id="CHEBI:15378"/>
        <dbReference type="ChEBI" id="CHEBI:144029"/>
        <dbReference type="ChEBI" id="CHEBI:144051"/>
    </reaction>
    <physiologicalReaction direction="left-to-right" evidence="11">
        <dbReference type="Rhea" id="RHEA:60877"/>
    </physiologicalReaction>
</comment>
<proteinExistence type="inferred from homology"/>
<keyword evidence="9" id="KW-0521">NADP</keyword>
<comment type="function">
    <text evidence="15">mRNA decapping enzyme that specifically removes the nicotinamide adenine dinucleotide (NAD) cap from a subset of mRNAs by hydrolyzing the diphosphate linkage to produce nicotinamide mononucleotide (NMN) and 5' monophosphate mRNA. The NAD-cap is present at the 5'-end of some RNAs; in contrast to the canonical N7 methylguanosine (m7G) cap, the NAD cap promotes mRNA decay. Preferentially acts on NAD-capped transcripts in response to nutrient stress. Also acts on free nicotinamide adenine dinucleotide molecules: hydrolyzes NAD(H) into NMN(H) and AMP, and NADPH into NMNH and 2',5'-ADP. May act to regulate the concentration of peroxisomal nicotinamide nucleotide cofactors required for oxidative metabolism in this organelle. Regulates the levels of circadian clock components PER1, PER2, PER3 and CRY2 in the liver.</text>
</comment>
<dbReference type="PROSITE" id="PS51462">
    <property type="entry name" value="NUDIX"/>
    <property type="match status" value="1"/>
</dbReference>
<keyword evidence="17" id="KW-0040">ANK repeat</keyword>
<evidence type="ECO:0000256" key="3">
    <source>
        <dbReference type="ARBA" id="ARBA00004463"/>
    </source>
</evidence>
<name>A0A433CVZ7_9FUNG</name>
<keyword evidence="20" id="KW-1185">Reference proteome</keyword>
<evidence type="ECO:0000256" key="4">
    <source>
        <dbReference type="ARBA" id="ARBA00009595"/>
    </source>
</evidence>
<evidence type="ECO:0000256" key="11">
    <source>
        <dbReference type="ARBA" id="ARBA00023679"/>
    </source>
</evidence>
<dbReference type="InterPro" id="IPR049734">
    <property type="entry name" value="NudC-like_C"/>
</dbReference>
<accession>A0A433CVZ7</accession>
<reference evidence="19 20" key="1">
    <citation type="journal article" date="2018" name="New Phytol.">
        <title>Phylogenomics of Endogonaceae and evolution of mycorrhizas within Mucoromycota.</title>
        <authorList>
            <person name="Chang Y."/>
            <person name="Desiro A."/>
            <person name="Na H."/>
            <person name="Sandor L."/>
            <person name="Lipzen A."/>
            <person name="Clum A."/>
            <person name="Barry K."/>
            <person name="Grigoriev I.V."/>
            <person name="Martin F.M."/>
            <person name="Stajich J.E."/>
            <person name="Smith M.E."/>
            <person name="Bonito G."/>
            <person name="Spatafora J.W."/>
        </authorList>
    </citation>
    <scope>NUCLEOTIDE SEQUENCE [LARGE SCALE GENOMIC DNA]</scope>
    <source>
        <strain evidence="19 20">GMNB39</strain>
    </source>
</reference>
<dbReference type="InterPro" id="IPR036770">
    <property type="entry name" value="Ankyrin_rpt-contain_sf"/>
</dbReference>
<evidence type="ECO:0000256" key="13">
    <source>
        <dbReference type="ARBA" id="ARBA00030313"/>
    </source>
</evidence>
<keyword evidence="6" id="KW-0479">Metal-binding</keyword>
<keyword evidence="8" id="KW-0460">Magnesium</keyword>
<dbReference type="InterPro" id="IPR015797">
    <property type="entry name" value="NUDIX_hydrolase-like_dom_sf"/>
</dbReference>
<dbReference type="OrthoDB" id="10249612at2759"/>
<gene>
    <name evidence="19" type="ORF">BC936DRAFT_138245</name>
</gene>
<dbReference type="SMART" id="SM00248">
    <property type="entry name" value="ANK"/>
    <property type="match status" value="1"/>
</dbReference>
<evidence type="ECO:0000313" key="19">
    <source>
        <dbReference type="EMBL" id="RUP42669.1"/>
    </source>
</evidence>
<dbReference type="PROSITE" id="PS50088">
    <property type="entry name" value="ANK_REPEAT"/>
    <property type="match status" value="1"/>
</dbReference>
<dbReference type="AlphaFoldDB" id="A0A433CVZ7"/>
<evidence type="ECO:0000256" key="2">
    <source>
        <dbReference type="ARBA" id="ARBA00001947"/>
    </source>
</evidence>
<evidence type="ECO:0000259" key="18">
    <source>
        <dbReference type="PROSITE" id="PS51462"/>
    </source>
</evidence>
<keyword evidence="7" id="KW-0378">Hydrolase</keyword>
<comment type="caution">
    <text evidence="19">The sequence shown here is derived from an EMBL/GenBank/DDBJ whole genome shotgun (WGS) entry which is preliminary data.</text>
</comment>
<dbReference type="EMBL" id="RBNI01012794">
    <property type="protein sequence ID" value="RUP42669.1"/>
    <property type="molecule type" value="Genomic_DNA"/>
</dbReference>
<dbReference type="SUPFAM" id="SSF48403">
    <property type="entry name" value="Ankyrin repeat"/>
    <property type="match status" value="1"/>
</dbReference>
<evidence type="ECO:0000256" key="14">
    <source>
        <dbReference type="ARBA" id="ARBA00031178"/>
    </source>
</evidence>
<comment type="subunit">
    <text evidence="16">Homodimer. Homodimerization is essential for its catalytic activity and protein stability. Interacts (via ANK repeats) with BLMH.</text>
</comment>
<comment type="subcellular location">
    <subcellularLocation>
        <location evidence="3">Cytoplasmic granule</location>
    </subcellularLocation>
</comment>
<evidence type="ECO:0000256" key="16">
    <source>
        <dbReference type="ARBA" id="ARBA00046702"/>
    </source>
</evidence>
<keyword evidence="10" id="KW-0520">NAD</keyword>
<organism evidence="19 20">
    <name type="scientific">Jimgerdemannia flammicorona</name>
    <dbReference type="NCBI Taxonomy" id="994334"/>
    <lineage>
        <taxon>Eukaryota</taxon>
        <taxon>Fungi</taxon>
        <taxon>Fungi incertae sedis</taxon>
        <taxon>Mucoromycota</taxon>
        <taxon>Mucoromycotina</taxon>
        <taxon>Endogonomycetes</taxon>
        <taxon>Endogonales</taxon>
        <taxon>Endogonaceae</taxon>
        <taxon>Jimgerdemannia</taxon>
    </lineage>
</organism>
<dbReference type="GO" id="GO:0006742">
    <property type="term" value="P:NADP+ catabolic process"/>
    <property type="evidence" value="ECO:0007669"/>
    <property type="project" value="TreeGrafter"/>
</dbReference>
<dbReference type="InterPro" id="IPR015375">
    <property type="entry name" value="NADH_PPase-like_N"/>
</dbReference>
<dbReference type="Gene3D" id="3.90.79.20">
    <property type="match status" value="1"/>
</dbReference>
<dbReference type="Proteomes" id="UP000268093">
    <property type="component" value="Unassembled WGS sequence"/>
</dbReference>
<dbReference type="GO" id="GO:0035529">
    <property type="term" value="F:NADH pyrophosphatase activity"/>
    <property type="evidence" value="ECO:0007669"/>
    <property type="project" value="TreeGrafter"/>
</dbReference>
<dbReference type="Gene3D" id="3.90.79.10">
    <property type="entry name" value="Nucleoside Triphosphate Pyrophosphohydrolase"/>
    <property type="match status" value="1"/>
</dbReference>
<comment type="cofactor">
    <cofactor evidence="1">
        <name>Mg(2+)</name>
        <dbReference type="ChEBI" id="CHEBI:18420"/>
    </cofactor>
</comment>
<dbReference type="CDD" id="cd03429">
    <property type="entry name" value="NUDIX_NADH_pyrophosphatase_Nudt13"/>
    <property type="match status" value="1"/>
</dbReference>
<sequence>MSNPPPANIHEAAAAGNIAFLSSNRHFLNLQNDRGWTPLHFAARYGQTEAVAFLVAEKADTRLVNSEGKTAAQVAQFWGFEEIAKVLGEGVEASVVVEETEEVNKVGKRRRFTENYKNFFAGGKLNRFGFLRTENAYLSRALTSPTSRFLLLSNGRPLFDIAQSPTTIAWLSYADVADVVPNPYENLAQGAAPEPLGHGESELIVVFLGVMEERNEGAESGPAYWVVDASPRGSLKEKMTALEKKLSDRGFQFFEVRPKAFGLETSEAAILAQARAMIDWNYRNQYCPACGRCTVSTDAGHKRTCLPQISAPAGSAEAERNVKPPCISHKGGMHNFSYPRTGMGNFTIICQPGRRIHPSCQISKESPRIFRHLHPLIPAPFTTIDPVVIVCVVHPSEDKILLGRQKTWPKGVYSALAGFIEPGESIEEAVRREVKEEAGIVVSNVMYHSSQPWVSRVDVAWWGRRNRPIGGMIEGGLDGSPYLSVLIWRTEFIPPNPYLQSLP</sequence>
<dbReference type="Gene3D" id="1.25.40.20">
    <property type="entry name" value="Ankyrin repeat-containing domain"/>
    <property type="match status" value="1"/>
</dbReference>
<dbReference type="Pfam" id="PF00293">
    <property type="entry name" value="NUDIX"/>
    <property type="match status" value="1"/>
</dbReference>
<evidence type="ECO:0000256" key="9">
    <source>
        <dbReference type="ARBA" id="ARBA00022857"/>
    </source>
</evidence>
<dbReference type="GO" id="GO:0019677">
    <property type="term" value="P:NAD+ catabolic process"/>
    <property type="evidence" value="ECO:0007669"/>
    <property type="project" value="TreeGrafter"/>
</dbReference>
<feature type="repeat" description="ANK" evidence="17">
    <location>
        <begin position="34"/>
        <end position="66"/>
    </location>
</feature>